<organism evidence="14 15">
    <name type="scientific">Clupea harengus</name>
    <name type="common">Atlantic herring</name>
    <dbReference type="NCBI Taxonomy" id="7950"/>
    <lineage>
        <taxon>Eukaryota</taxon>
        <taxon>Metazoa</taxon>
        <taxon>Chordata</taxon>
        <taxon>Craniata</taxon>
        <taxon>Vertebrata</taxon>
        <taxon>Euteleostomi</taxon>
        <taxon>Actinopterygii</taxon>
        <taxon>Neopterygii</taxon>
        <taxon>Teleostei</taxon>
        <taxon>Clupei</taxon>
        <taxon>Clupeiformes</taxon>
        <taxon>Clupeoidei</taxon>
        <taxon>Clupeidae</taxon>
        <taxon>Clupea</taxon>
    </lineage>
</organism>
<dbReference type="Gene3D" id="2.10.60.10">
    <property type="entry name" value="CD59"/>
    <property type="match status" value="1"/>
</dbReference>
<evidence type="ECO:0000256" key="9">
    <source>
        <dbReference type="ARBA" id="ARBA00029920"/>
    </source>
</evidence>
<dbReference type="Proteomes" id="UP000515152">
    <property type="component" value="Chromosome 6"/>
</dbReference>
<evidence type="ECO:0000256" key="12">
    <source>
        <dbReference type="SAM" id="SignalP"/>
    </source>
</evidence>
<evidence type="ECO:0000256" key="4">
    <source>
        <dbReference type="ARBA" id="ARBA00022729"/>
    </source>
</evidence>
<dbReference type="SMART" id="SM00134">
    <property type="entry name" value="LU"/>
    <property type="match status" value="1"/>
</dbReference>
<comment type="subunit">
    <text evidence="2">Interacts with T-cell surface antigen CD2.</text>
</comment>
<dbReference type="CTD" id="12509"/>
<keyword evidence="6" id="KW-1015">Disulfide bond</keyword>
<dbReference type="GO" id="GO:0050829">
    <property type="term" value="P:defense response to Gram-negative bacterium"/>
    <property type="evidence" value="ECO:0007669"/>
    <property type="project" value="Ensembl"/>
</dbReference>
<evidence type="ECO:0000256" key="5">
    <source>
        <dbReference type="ARBA" id="ARBA00023136"/>
    </source>
</evidence>
<reference evidence="15 16" key="1">
    <citation type="submission" date="2025-04" db="UniProtKB">
        <authorList>
            <consortium name="RefSeq"/>
        </authorList>
    </citation>
    <scope>IDENTIFICATION</scope>
</reference>
<evidence type="ECO:0000313" key="16">
    <source>
        <dbReference type="RefSeq" id="XP_031425439.1"/>
    </source>
</evidence>
<dbReference type="CDD" id="cd23554">
    <property type="entry name" value="TFP_LU_ECD_CD59"/>
    <property type="match status" value="1"/>
</dbReference>
<feature type="domain" description="UPAR/Ly6" evidence="13">
    <location>
        <begin position="22"/>
        <end position="105"/>
    </location>
</feature>
<dbReference type="PANTHER" id="PTHR10036">
    <property type="entry name" value="CD59 GLYCOPROTEIN"/>
    <property type="match status" value="1"/>
</dbReference>
<gene>
    <name evidence="15 16" type="primary">cd59</name>
</gene>
<keyword evidence="7" id="KW-0325">Glycoprotein</keyword>
<evidence type="ECO:0000256" key="7">
    <source>
        <dbReference type="ARBA" id="ARBA00023180"/>
    </source>
</evidence>
<dbReference type="AlphaFoldDB" id="A0A6P3VER3"/>
<dbReference type="GO" id="GO:0070891">
    <property type="term" value="F:lipoteichoic acid binding"/>
    <property type="evidence" value="ECO:0007669"/>
    <property type="project" value="Ensembl"/>
</dbReference>
<proteinExistence type="predicted"/>
<keyword evidence="4 12" id="KW-0732">Signal</keyword>
<dbReference type="SUPFAM" id="SSF57302">
    <property type="entry name" value="Snake toxin-like"/>
    <property type="match status" value="1"/>
</dbReference>
<evidence type="ECO:0000256" key="6">
    <source>
        <dbReference type="ARBA" id="ARBA00023157"/>
    </source>
</evidence>
<evidence type="ECO:0000259" key="13">
    <source>
        <dbReference type="SMART" id="SM00134"/>
    </source>
</evidence>
<dbReference type="InterPro" id="IPR016054">
    <property type="entry name" value="LY6_UPA_recep-like"/>
</dbReference>
<keyword evidence="3" id="KW-0336">GPI-anchor</keyword>
<keyword evidence="14" id="KW-1185">Reference proteome</keyword>
<evidence type="ECO:0000313" key="14">
    <source>
        <dbReference type="Proteomes" id="UP000515152"/>
    </source>
</evidence>
<dbReference type="GO" id="GO:0050830">
    <property type="term" value="P:defense response to Gram-positive bacterium"/>
    <property type="evidence" value="ECO:0007669"/>
    <property type="project" value="Ensembl"/>
</dbReference>
<evidence type="ECO:0000256" key="11">
    <source>
        <dbReference type="ARBA" id="ARBA00031867"/>
    </source>
</evidence>
<protein>
    <recommendedName>
        <fullName evidence="10">MAC-inhibitory protein</fullName>
    </recommendedName>
    <alternativeName>
        <fullName evidence="11">Membrane attack complex inhibition factor</fullName>
    </alternativeName>
    <alternativeName>
        <fullName evidence="9">Protectin</fullName>
    </alternativeName>
</protein>
<feature type="chain" id="PRO_5044646578" description="MAC-inhibitory protein" evidence="12">
    <location>
        <begin position="22"/>
        <end position="118"/>
    </location>
</feature>
<dbReference type="KEGG" id="char:105889074"/>
<dbReference type="RefSeq" id="XP_012670287.1">
    <property type="nucleotide sequence ID" value="XM_012814833.3"/>
</dbReference>
<dbReference type="OrthoDB" id="10011411at2759"/>
<sequence length="118" mass="13085">MKTSVGICLVFLLAIFGLGSALQCYKCKDYTGSCTKVRSCGWEDACLTLKERGGQIYRQCIKYDDCDYNRLSQMFPSVSSFTYRCCSNDLCNAAPITAAGKPLMGLVASLALFWWCIL</sequence>
<keyword evidence="5" id="KW-0472">Membrane</keyword>
<dbReference type="GeneID" id="105889074"/>
<dbReference type="GO" id="GO:0001530">
    <property type="term" value="F:lipopolysaccharide binding"/>
    <property type="evidence" value="ECO:0007669"/>
    <property type="project" value="Ensembl"/>
</dbReference>
<evidence type="ECO:0000256" key="8">
    <source>
        <dbReference type="ARBA" id="ARBA00023288"/>
    </source>
</evidence>
<dbReference type="GO" id="GO:0098552">
    <property type="term" value="C:side of membrane"/>
    <property type="evidence" value="ECO:0007669"/>
    <property type="project" value="UniProtKB-KW"/>
</dbReference>
<name>A0A6P3VER3_CLUHA</name>
<evidence type="ECO:0000256" key="10">
    <source>
        <dbReference type="ARBA" id="ARBA00031590"/>
    </source>
</evidence>
<evidence type="ECO:0000313" key="15">
    <source>
        <dbReference type="RefSeq" id="XP_012670287.1"/>
    </source>
</evidence>
<evidence type="ECO:0000256" key="3">
    <source>
        <dbReference type="ARBA" id="ARBA00022622"/>
    </source>
</evidence>
<dbReference type="InterPro" id="IPR045860">
    <property type="entry name" value="Snake_toxin-like_sf"/>
</dbReference>
<accession>A0A6P3VER3</accession>
<feature type="signal peptide" evidence="12">
    <location>
        <begin position="1"/>
        <end position="21"/>
    </location>
</feature>
<dbReference type="Pfam" id="PF25152">
    <property type="entry name" value="CD59"/>
    <property type="match status" value="1"/>
</dbReference>
<dbReference type="GeneTree" id="ENSGT00730000111696"/>
<comment type="subcellular location">
    <subcellularLocation>
        <location evidence="1">Membrane</location>
        <topology evidence="1">Lipid-anchor</topology>
        <topology evidence="1">GPI-anchor</topology>
    </subcellularLocation>
</comment>
<keyword evidence="8" id="KW-0449">Lipoprotein</keyword>
<dbReference type="PANTHER" id="PTHR10036:SF13">
    <property type="entry name" value="CD59 MOLECULE (CD59 BLOOD GROUP)"/>
    <property type="match status" value="1"/>
</dbReference>
<evidence type="ECO:0000256" key="2">
    <source>
        <dbReference type="ARBA" id="ARBA00011481"/>
    </source>
</evidence>
<evidence type="ECO:0000256" key="1">
    <source>
        <dbReference type="ARBA" id="ARBA00004589"/>
    </source>
</evidence>
<dbReference type="RefSeq" id="XP_031425439.1">
    <property type="nucleotide sequence ID" value="XM_031569579.2"/>
</dbReference>
<dbReference type="InterPro" id="IPR056949">
    <property type="entry name" value="CD59"/>
</dbReference>